<accession>A0A4P6F5S8</accession>
<proteinExistence type="predicted"/>
<reference evidence="1 2" key="1">
    <citation type="submission" date="2019-01" db="EMBL/GenBank/DDBJ databases">
        <title>Genome sequencing of strain FW10M-9.</title>
        <authorList>
            <person name="Heo J."/>
            <person name="Kim S.-J."/>
            <person name="Kim J.-S."/>
            <person name="Hong S.-B."/>
            <person name="Kwon S.-W."/>
        </authorList>
    </citation>
    <scope>NUCLEOTIDE SEQUENCE [LARGE SCALE GENOMIC DNA]</scope>
    <source>
        <strain evidence="1 2">FW10M-9</strain>
    </source>
</reference>
<sequence>MPTVHPRTQITRGPRVERIVSIGATRFPDRSPGEILVELAAERAAEIERADLDYDPLGRLVTITARGHHVTRQMVEDALAED</sequence>
<dbReference type="OrthoDB" id="3699209at2"/>
<dbReference type="KEGG" id="xya:ET471_05845"/>
<dbReference type="EMBL" id="CP035493">
    <property type="protein sequence ID" value="QAY69619.1"/>
    <property type="molecule type" value="Genomic_DNA"/>
</dbReference>
<dbReference type="Proteomes" id="UP000292118">
    <property type="component" value="Chromosome"/>
</dbReference>
<evidence type="ECO:0000313" key="1">
    <source>
        <dbReference type="EMBL" id="QAY69619.1"/>
    </source>
</evidence>
<organism evidence="1 2">
    <name type="scientific">Xylanimonas protaetiae</name>
    <dbReference type="NCBI Taxonomy" id="2509457"/>
    <lineage>
        <taxon>Bacteria</taxon>
        <taxon>Bacillati</taxon>
        <taxon>Actinomycetota</taxon>
        <taxon>Actinomycetes</taxon>
        <taxon>Micrococcales</taxon>
        <taxon>Promicromonosporaceae</taxon>
        <taxon>Xylanimonas</taxon>
    </lineage>
</organism>
<gene>
    <name evidence="1" type="ORF">ET471_05845</name>
</gene>
<dbReference type="AlphaFoldDB" id="A0A4P6F5S8"/>
<keyword evidence="2" id="KW-1185">Reference proteome</keyword>
<evidence type="ECO:0000313" key="2">
    <source>
        <dbReference type="Proteomes" id="UP000292118"/>
    </source>
</evidence>
<protein>
    <submittedName>
        <fullName evidence="1">Uncharacterized protein</fullName>
    </submittedName>
</protein>
<name>A0A4P6F5S8_9MICO</name>
<dbReference type="RefSeq" id="WP_129187017.1">
    <property type="nucleotide sequence ID" value="NZ_CP035493.1"/>
</dbReference>